<dbReference type="InterPro" id="IPR011042">
    <property type="entry name" value="6-blade_b-propeller_TolB-like"/>
</dbReference>
<dbReference type="SUPFAM" id="SSF103088">
    <property type="entry name" value="OmpA-like"/>
    <property type="match status" value="1"/>
</dbReference>
<dbReference type="InterPro" id="IPR011659">
    <property type="entry name" value="WD40"/>
</dbReference>
<dbReference type="Pfam" id="PF00691">
    <property type="entry name" value="OmpA"/>
    <property type="match status" value="1"/>
</dbReference>
<organism evidence="3 4">
    <name type="scientific">Pustulibacterium marinum</name>
    <dbReference type="NCBI Taxonomy" id="1224947"/>
    <lineage>
        <taxon>Bacteria</taxon>
        <taxon>Pseudomonadati</taxon>
        <taxon>Bacteroidota</taxon>
        <taxon>Flavobacteriia</taxon>
        <taxon>Flavobacteriales</taxon>
        <taxon>Flavobacteriaceae</taxon>
        <taxon>Pustulibacterium</taxon>
    </lineage>
</organism>
<dbReference type="PANTHER" id="PTHR30329:SF21">
    <property type="entry name" value="LIPOPROTEIN YIAD-RELATED"/>
    <property type="match status" value="1"/>
</dbReference>
<dbReference type="Gene3D" id="3.30.1330.60">
    <property type="entry name" value="OmpA-like domain"/>
    <property type="match status" value="1"/>
</dbReference>
<dbReference type="Proteomes" id="UP000199138">
    <property type="component" value="Unassembled WGS sequence"/>
</dbReference>
<gene>
    <name evidence="3" type="ORF">SAMN05216480_105187</name>
</gene>
<dbReference type="AlphaFoldDB" id="A0A1I7GQU8"/>
<proteinExistence type="predicted"/>
<dbReference type="InterPro" id="IPR036737">
    <property type="entry name" value="OmpA-like_sf"/>
</dbReference>
<dbReference type="PANTHER" id="PTHR30329">
    <property type="entry name" value="STATOR ELEMENT OF FLAGELLAR MOTOR COMPLEX"/>
    <property type="match status" value="1"/>
</dbReference>
<accession>A0A1I7GQU8</accession>
<dbReference type="PROSITE" id="PS51123">
    <property type="entry name" value="OMPA_2"/>
    <property type="match status" value="1"/>
</dbReference>
<dbReference type="InterPro" id="IPR008969">
    <property type="entry name" value="CarboxyPept-like_regulatory"/>
</dbReference>
<keyword evidence="1" id="KW-0472">Membrane</keyword>
<reference evidence="3 4" key="1">
    <citation type="submission" date="2016-10" db="EMBL/GenBank/DDBJ databases">
        <authorList>
            <person name="de Groot N.N."/>
        </authorList>
    </citation>
    <scope>NUCLEOTIDE SEQUENCE [LARGE SCALE GENOMIC DNA]</scope>
    <source>
        <strain evidence="3 4">CGMCC 1.12333</strain>
    </source>
</reference>
<dbReference type="InterPro" id="IPR006665">
    <property type="entry name" value="OmpA-like"/>
</dbReference>
<evidence type="ECO:0000313" key="3">
    <source>
        <dbReference type="EMBL" id="SFU50807.1"/>
    </source>
</evidence>
<dbReference type="Pfam" id="PF07676">
    <property type="entry name" value="PD40"/>
    <property type="match status" value="1"/>
</dbReference>
<protein>
    <submittedName>
        <fullName evidence="3">WD40-like Beta Propeller Repeat</fullName>
    </submittedName>
</protein>
<evidence type="ECO:0000313" key="4">
    <source>
        <dbReference type="Proteomes" id="UP000199138"/>
    </source>
</evidence>
<keyword evidence="4" id="KW-1185">Reference proteome</keyword>
<dbReference type="SUPFAM" id="SSF82171">
    <property type="entry name" value="DPP6 N-terminal domain-like"/>
    <property type="match status" value="1"/>
</dbReference>
<dbReference type="CDD" id="cd07185">
    <property type="entry name" value="OmpA_C-like"/>
    <property type="match status" value="1"/>
</dbReference>
<dbReference type="STRING" id="1224947.SAMN05216480_105187"/>
<dbReference type="Gene3D" id="2.120.10.30">
    <property type="entry name" value="TolB, C-terminal domain"/>
    <property type="match status" value="1"/>
</dbReference>
<dbReference type="InterPro" id="IPR050330">
    <property type="entry name" value="Bact_OuterMem_StrucFunc"/>
</dbReference>
<dbReference type="SUPFAM" id="SSF49464">
    <property type="entry name" value="Carboxypeptidase regulatory domain-like"/>
    <property type="match status" value="1"/>
</dbReference>
<sequence length="568" mass="64879">MFEGVFQYYICFIAKVLLIKLLKMNNLKLSVLIGFAAVATSFAQTNEIASVEYTTNKEEVRFPIRERRINKLDPSGFKYGVKNLKVNTPYTELTNHLYKNKFIYSSSKKIGVFKSDIDPKTNEPYKLLFCGDIAKDQEIKHSTFFSNTLNTDKSNETFSTFTEDEETVYFTRSVKEGDQELLKIFRATLERGAWKNIEMLSFNMEGFEYDTPYVSPNGDKLFFASNMPGTIGGYDIYVVNIDENGKVGTPRNLGNEINTSKDEKYPYMMGDDALYFASSGHYGLGGYDIFESKFVNNRFYFPTNMGSSINSISDDFGFLINKDDEGYFTSDRTGGQGGYDIYAFKREKIKQYVDIQVLDENGAPLISSKVLVKDSYNRVIADSYTDENGMMNIEVMPYNSYAFYVNKKGYNDNIASFEALDGDKEDYTYTETITMTEKSPEYVEVEFVVGTDEVFFANDKFKVSTEIEALQEALAAAKDNAYEVIINAHADQRFTSEYNMTLSQKRGEFVKAFLIENGVKADIISVKAFGETKPRVTCDEDCSKEELKENRRVEIIIKKKEMKEVKQD</sequence>
<evidence type="ECO:0000259" key="2">
    <source>
        <dbReference type="PROSITE" id="PS51123"/>
    </source>
</evidence>
<dbReference type="EMBL" id="FPBK01000005">
    <property type="protein sequence ID" value="SFU50807.1"/>
    <property type="molecule type" value="Genomic_DNA"/>
</dbReference>
<name>A0A1I7GQU8_9FLAO</name>
<feature type="domain" description="OmpA-like" evidence="2">
    <location>
        <begin position="443"/>
        <end position="561"/>
    </location>
</feature>
<evidence type="ECO:0000256" key="1">
    <source>
        <dbReference type="PROSITE-ProRule" id="PRU00473"/>
    </source>
</evidence>
<dbReference type="GO" id="GO:0016020">
    <property type="term" value="C:membrane"/>
    <property type="evidence" value="ECO:0007669"/>
    <property type="project" value="UniProtKB-UniRule"/>
</dbReference>